<evidence type="ECO:0000313" key="3">
    <source>
        <dbReference type="EMBL" id="MFD1234972.1"/>
    </source>
</evidence>
<dbReference type="Pfam" id="PF02979">
    <property type="entry name" value="NHase_alpha"/>
    <property type="match status" value="1"/>
</dbReference>
<keyword evidence="1" id="KW-0479">Metal-binding</keyword>
<dbReference type="InterPro" id="IPR036648">
    <property type="entry name" value="CN_Hdrase_a/SCN_Hdrase_g_sf"/>
</dbReference>
<dbReference type="SUPFAM" id="SSF56209">
    <property type="entry name" value="Nitrile hydratase alpha chain"/>
    <property type="match status" value="1"/>
</dbReference>
<dbReference type="Proteomes" id="UP001597182">
    <property type="component" value="Unassembled WGS sequence"/>
</dbReference>
<dbReference type="RefSeq" id="WP_339125028.1">
    <property type="nucleotide sequence ID" value="NZ_BAABKS010000029.1"/>
</dbReference>
<organism evidence="3 4">
    <name type="scientific">Pseudonocardia benzenivorans</name>
    <dbReference type="NCBI Taxonomy" id="228005"/>
    <lineage>
        <taxon>Bacteria</taxon>
        <taxon>Bacillati</taxon>
        <taxon>Actinomycetota</taxon>
        <taxon>Actinomycetes</taxon>
        <taxon>Pseudonocardiales</taxon>
        <taxon>Pseudonocardiaceae</taxon>
        <taxon>Pseudonocardia</taxon>
    </lineage>
</organism>
<feature type="domain" description="Nitrile hydratase alpha/Thiocyanate hydrolase gamma" evidence="2">
    <location>
        <begin position="8"/>
        <end position="112"/>
    </location>
</feature>
<dbReference type="Gene3D" id="3.90.330.10">
    <property type="entry name" value="Nitrile hydratase alpha /Thiocyanate hydrolase gamma"/>
    <property type="match status" value="1"/>
</dbReference>
<comment type="caution">
    <text evidence="3">The sequence shown here is derived from an EMBL/GenBank/DDBJ whole genome shotgun (WGS) entry which is preliminary data.</text>
</comment>
<evidence type="ECO:0000256" key="1">
    <source>
        <dbReference type="ARBA" id="ARBA00022723"/>
    </source>
</evidence>
<name>A0ABW3VI49_9PSEU</name>
<reference evidence="4" key="1">
    <citation type="journal article" date="2019" name="Int. J. Syst. Evol. Microbiol.">
        <title>The Global Catalogue of Microorganisms (GCM) 10K type strain sequencing project: providing services to taxonomists for standard genome sequencing and annotation.</title>
        <authorList>
            <consortium name="The Broad Institute Genomics Platform"/>
            <consortium name="The Broad Institute Genome Sequencing Center for Infectious Disease"/>
            <person name="Wu L."/>
            <person name="Ma J."/>
        </authorList>
    </citation>
    <scope>NUCLEOTIDE SEQUENCE [LARGE SCALE GENOMIC DNA]</scope>
    <source>
        <strain evidence="4">CCUG 49018</strain>
    </source>
</reference>
<dbReference type="InterPro" id="IPR004232">
    <property type="entry name" value="CN_Hdrtase_a/SCN_Hdrlase_g"/>
</dbReference>
<sequence>MNPLLDRLEGELLGRGLVTRDSVDRWTDRHADEVGPRHGAQAVARVWGSGLHLDATAAAAAVLGRCACGRRWRYVPDTPTVRNVVLPGTPRCTGWRVLGAPPTRYREPDARTGRQVTFWSDDATTHHLVVPLRPIEARDAGPFELAALVSRTALRGFEDTPAPHAAPPAEIGCGLPGYAHDERALDSPWELRVFALLLATLTDSPDREPSLRAEVERAAKDLPVRRSIYVAWLRALLVGPG</sequence>
<evidence type="ECO:0000259" key="2">
    <source>
        <dbReference type="Pfam" id="PF02979"/>
    </source>
</evidence>
<dbReference type="EMBL" id="JBHTMB010000141">
    <property type="protein sequence ID" value="MFD1234972.1"/>
    <property type="molecule type" value="Genomic_DNA"/>
</dbReference>
<keyword evidence="3" id="KW-0456">Lyase</keyword>
<dbReference type="GO" id="GO:0018822">
    <property type="term" value="F:nitrile hydratase activity"/>
    <property type="evidence" value="ECO:0007669"/>
    <property type="project" value="UniProtKB-EC"/>
</dbReference>
<protein>
    <submittedName>
        <fullName evidence="3">Nitrile hydratase subunit alpha</fullName>
        <ecNumber evidence="3">4.2.1.84</ecNumber>
    </submittedName>
</protein>
<proteinExistence type="predicted"/>
<accession>A0ABW3VI49</accession>
<dbReference type="EC" id="4.2.1.84" evidence="3"/>
<evidence type="ECO:0000313" key="4">
    <source>
        <dbReference type="Proteomes" id="UP001597182"/>
    </source>
</evidence>
<gene>
    <name evidence="3" type="ORF">ACFQ34_16905</name>
</gene>
<keyword evidence="4" id="KW-1185">Reference proteome</keyword>